<protein>
    <submittedName>
        <fullName evidence="2">Uncharacterized protein</fullName>
    </submittedName>
</protein>
<feature type="non-terminal residue" evidence="2">
    <location>
        <position position="200"/>
    </location>
</feature>
<dbReference type="AlphaFoldDB" id="A0A9P9A736"/>
<accession>A0A9P9A736</accession>
<evidence type="ECO:0000313" key="2">
    <source>
        <dbReference type="EMBL" id="KAH6684901.1"/>
    </source>
</evidence>
<feature type="compositionally biased region" description="Low complexity" evidence="1">
    <location>
        <begin position="95"/>
        <end position="111"/>
    </location>
</feature>
<feature type="compositionally biased region" description="Polar residues" evidence="1">
    <location>
        <begin position="119"/>
        <end position="134"/>
    </location>
</feature>
<feature type="compositionally biased region" description="Low complexity" evidence="1">
    <location>
        <begin position="29"/>
        <end position="84"/>
    </location>
</feature>
<name>A0A9P9A736_9PEZI</name>
<feature type="region of interest" description="Disordered" evidence="1">
    <location>
        <begin position="1"/>
        <end position="135"/>
    </location>
</feature>
<organism evidence="2 3">
    <name type="scientific">Plectosphaerella plurivora</name>
    <dbReference type="NCBI Taxonomy" id="936078"/>
    <lineage>
        <taxon>Eukaryota</taxon>
        <taxon>Fungi</taxon>
        <taxon>Dikarya</taxon>
        <taxon>Ascomycota</taxon>
        <taxon>Pezizomycotina</taxon>
        <taxon>Sordariomycetes</taxon>
        <taxon>Hypocreomycetidae</taxon>
        <taxon>Glomerellales</taxon>
        <taxon>Plectosphaerellaceae</taxon>
        <taxon>Plectosphaerella</taxon>
    </lineage>
</organism>
<evidence type="ECO:0000313" key="3">
    <source>
        <dbReference type="Proteomes" id="UP000770015"/>
    </source>
</evidence>
<proteinExistence type="predicted"/>
<sequence>MVFTATAPGLSPTLTATFSSGSSRMLNKASSSPSASRTARATPGLLATATSRSRTRPPTGASTASRPPRPSSACARPFTSAAPTSRPPTTPAPTPSGTEPSSGPRSASAPTPRRRSISLQASGKGQSMNGGDTSFSREELVGKCHLTGPRRLAIRVRNEDIPVNGKLSRSTLLPGVSATAGLEKTQFCSVLALNGGQCVR</sequence>
<comment type="caution">
    <text evidence="2">The sequence shown here is derived from an EMBL/GenBank/DDBJ whole genome shotgun (WGS) entry which is preliminary data.</text>
</comment>
<dbReference type="Proteomes" id="UP000770015">
    <property type="component" value="Unassembled WGS sequence"/>
</dbReference>
<feature type="compositionally biased region" description="Pro residues" evidence="1">
    <location>
        <begin position="85"/>
        <end position="94"/>
    </location>
</feature>
<dbReference type="EMBL" id="JAGSXJ010000016">
    <property type="protein sequence ID" value="KAH6684901.1"/>
    <property type="molecule type" value="Genomic_DNA"/>
</dbReference>
<reference evidence="2" key="1">
    <citation type="journal article" date="2021" name="Nat. Commun.">
        <title>Genetic determinants of endophytism in the Arabidopsis root mycobiome.</title>
        <authorList>
            <person name="Mesny F."/>
            <person name="Miyauchi S."/>
            <person name="Thiergart T."/>
            <person name="Pickel B."/>
            <person name="Atanasova L."/>
            <person name="Karlsson M."/>
            <person name="Huettel B."/>
            <person name="Barry K.W."/>
            <person name="Haridas S."/>
            <person name="Chen C."/>
            <person name="Bauer D."/>
            <person name="Andreopoulos W."/>
            <person name="Pangilinan J."/>
            <person name="LaButti K."/>
            <person name="Riley R."/>
            <person name="Lipzen A."/>
            <person name="Clum A."/>
            <person name="Drula E."/>
            <person name="Henrissat B."/>
            <person name="Kohler A."/>
            <person name="Grigoriev I.V."/>
            <person name="Martin F.M."/>
            <person name="Hacquard S."/>
        </authorList>
    </citation>
    <scope>NUCLEOTIDE SEQUENCE</scope>
    <source>
        <strain evidence="2">MPI-SDFR-AT-0117</strain>
    </source>
</reference>
<feature type="compositionally biased region" description="Polar residues" evidence="1">
    <location>
        <begin position="12"/>
        <end position="25"/>
    </location>
</feature>
<keyword evidence="3" id="KW-1185">Reference proteome</keyword>
<gene>
    <name evidence="2" type="ORF">F5X68DRAFT_262788</name>
</gene>
<evidence type="ECO:0000256" key="1">
    <source>
        <dbReference type="SAM" id="MobiDB-lite"/>
    </source>
</evidence>